<dbReference type="GO" id="GO:0016020">
    <property type="term" value="C:membrane"/>
    <property type="evidence" value="ECO:0007669"/>
    <property type="project" value="UniProtKB-SubCell"/>
</dbReference>
<evidence type="ECO:0000313" key="8">
    <source>
        <dbReference type="EMBL" id="CAD8647915.1"/>
    </source>
</evidence>
<feature type="signal peptide" evidence="7">
    <location>
        <begin position="1"/>
        <end position="23"/>
    </location>
</feature>
<dbReference type="InterPro" id="IPR005016">
    <property type="entry name" value="TDE1/TMS"/>
</dbReference>
<proteinExistence type="inferred from homology"/>
<dbReference type="EMBL" id="HBFA01000723">
    <property type="protein sequence ID" value="CAD8647915.1"/>
    <property type="molecule type" value="Transcribed_RNA"/>
</dbReference>
<feature type="chain" id="PRO_5036393700" description="Serine incorporator" evidence="7">
    <location>
        <begin position="24"/>
        <end position="344"/>
    </location>
</feature>
<name>A0A6T7UPS2_9CHLO</name>
<evidence type="ECO:0000256" key="6">
    <source>
        <dbReference type="SAM" id="Phobius"/>
    </source>
</evidence>
<evidence type="ECO:0000313" key="9">
    <source>
        <dbReference type="EMBL" id="CAD8647917.1"/>
    </source>
</evidence>
<reference evidence="8" key="1">
    <citation type="submission" date="2021-01" db="EMBL/GenBank/DDBJ databases">
        <authorList>
            <person name="Corre E."/>
            <person name="Pelletier E."/>
            <person name="Niang G."/>
            <person name="Scheremetjew M."/>
            <person name="Finn R."/>
            <person name="Kale V."/>
            <person name="Holt S."/>
            <person name="Cochrane G."/>
            <person name="Meng A."/>
            <person name="Brown T."/>
            <person name="Cohen L."/>
        </authorList>
    </citation>
    <scope>NUCLEOTIDE SEQUENCE</scope>
    <source>
        <strain evidence="8">CCMP722</strain>
    </source>
</reference>
<organism evidence="8">
    <name type="scientific">Pyramimonas obovata</name>
    <dbReference type="NCBI Taxonomy" id="1411642"/>
    <lineage>
        <taxon>Eukaryota</taxon>
        <taxon>Viridiplantae</taxon>
        <taxon>Chlorophyta</taxon>
        <taxon>Pyramimonadophyceae</taxon>
        <taxon>Pyramimonadales</taxon>
        <taxon>Pyramimonadaceae</taxon>
        <taxon>Pyramimonas</taxon>
        <taxon>Pyramimonas incertae sedis</taxon>
    </lineage>
</organism>
<keyword evidence="7" id="KW-0732">Signal</keyword>
<keyword evidence="5 6" id="KW-0472">Membrane</keyword>
<dbReference type="PANTHER" id="PTHR10383">
    <property type="entry name" value="SERINE INCORPORATOR"/>
    <property type="match status" value="1"/>
</dbReference>
<comment type="similarity">
    <text evidence="2">Belongs to the TDE1 family.</text>
</comment>
<dbReference type="Pfam" id="PF03348">
    <property type="entry name" value="Serinc"/>
    <property type="match status" value="1"/>
</dbReference>
<feature type="transmembrane region" description="Helical" evidence="6">
    <location>
        <begin position="158"/>
        <end position="175"/>
    </location>
</feature>
<keyword evidence="3 6" id="KW-0812">Transmembrane</keyword>
<feature type="transmembrane region" description="Helical" evidence="6">
    <location>
        <begin position="187"/>
        <end position="210"/>
    </location>
</feature>
<feature type="transmembrane region" description="Helical" evidence="6">
    <location>
        <begin position="87"/>
        <end position="108"/>
    </location>
</feature>
<feature type="transmembrane region" description="Helical" evidence="6">
    <location>
        <begin position="36"/>
        <end position="54"/>
    </location>
</feature>
<dbReference type="EMBL" id="HBFA01000725">
    <property type="protein sequence ID" value="CAD8647917.1"/>
    <property type="molecule type" value="Transcribed_RNA"/>
</dbReference>
<evidence type="ECO:0000256" key="2">
    <source>
        <dbReference type="ARBA" id="ARBA00006665"/>
    </source>
</evidence>
<gene>
    <name evidence="8" type="ORF">POBO1169_LOCUS328</name>
    <name evidence="9" type="ORF">POBO1169_LOCUS329</name>
</gene>
<sequence>MGMGMSCIAPLVGSCCATMACQACQCCAVGIANVSARVAYCTLFLLSMVLSWILRDYAEPMMKKIPWVVRQAGSYEISSDVWYGQQAVYRVAFGNFLFFAALSIALMGVKERADPRDKLHHGAWHLKFMAWILFIIVPFFLPNGLMELFAWFARFGSGFFLIIQLVILLDFAATWNESWASKESEKWLYALLAVTVACYTGSITLIGLLYHWYRPHSDCSLNIFLITFTLLGCFGFSVLSVHPAIKGGSLMPSAVITAYCVYLCYSALSSEPASYACNGLSEHTATVTQSALTLGMLTTLLSVVYSALRAGSNASFFTVVDDAPTGTLLSAPAVDDSDDEVRPC</sequence>
<evidence type="ECO:0000256" key="3">
    <source>
        <dbReference type="ARBA" id="ARBA00022692"/>
    </source>
</evidence>
<feature type="transmembrane region" description="Helical" evidence="6">
    <location>
        <begin position="128"/>
        <end position="146"/>
    </location>
</feature>
<evidence type="ECO:0000256" key="7">
    <source>
        <dbReference type="SAM" id="SignalP"/>
    </source>
</evidence>
<evidence type="ECO:0008006" key="10">
    <source>
        <dbReference type="Google" id="ProtNLM"/>
    </source>
</evidence>
<keyword evidence="4 6" id="KW-1133">Transmembrane helix</keyword>
<protein>
    <recommendedName>
        <fullName evidence="10">Serine incorporator</fullName>
    </recommendedName>
</protein>
<evidence type="ECO:0000256" key="1">
    <source>
        <dbReference type="ARBA" id="ARBA00004141"/>
    </source>
</evidence>
<dbReference type="PANTHER" id="PTHR10383:SF9">
    <property type="entry name" value="SERINE INCORPORATOR, ISOFORM F"/>
    <property type="match status" value="1"/>
</dbReference>
<comment type="subcellular location">
    <subcellularLocation>
        <location evidence="1">Membrane</location>
        <topology evidence="1">Multi-pass membrane protein</topology>
    </subcellularLocation>
</comment>
<feature type="transmembrane region" description="Helical" evidence="6">
    <location>
        <begin position="290"/>
        <end position="308"/>
    </location>
</feature>
<feature type="transmembrane region" description="Helical" evidence="6">
    <location>
        <begin position="222"/>
        <end position="245"/>
    </location>
</feature>
<evidence type="ECO:0000256" key="4">
    <source>
        <dbReference type="ARBA" id="ARBA00022989"/>
    </source>
</evidence>
<evidence type="ECO:0000256" key="5">
    <source>
        <dbReference type="ARBA" id="ARBA00023136"/>
    </source>
</evidence>
<dbReference type="AlphaFoldDB" id="A0A6T7UPS2"/>
<accession>A0A6T7UPS2</accession>